<dbReference type="Pfam" id="PF01330">
    <property type="entry name" value="RuvA_N"/>
    <property type="match status" value="1"/>
</dbReference>
<dbReference type="GO" id="GO:0006281">
    <property type="term" value="P:DNA repair"/>
    <property type="evidence" value="ECO:0007669"/>
    <property type="project" value="UniProtKB-UniRule"/>
</dbReference>
<dbReference type="AlphaFoldDB" id="A0AAE4Z915"/>
<feature type="domain" description="DNA helicase Holliday junction RuvA type" evidence="7">
    <location>
        <begin position="1"/>
        <end position="63"/>
    </location>
</feature>
<dbReference type="Gene3D" id="2.40.50.140">
    <property type="entry name" value="Nucleic acid-binding proteins"/>
    <property type="match status" value="1"/>
</dbReference>
<evidence type="ECO:0000256" key="5">
    <source>
        <dbReference type="ARBA" id="ARBA00023204"/>
    </source>
</evidence>
<feature type="region of interest" description="Domain III" evidence="6">
    <location>
        <begin position="150"/>
        <end position="197"/>
    </location>
</feature>
<dbReference type="InterPro" id="IPR012340">
    <property type="entry name" value="NA-bd_OB-fold"/>
</dbReference>
<dbReference type="SUPFAM" id="SSF46929">
    <property type="entry name" value="DNA helicase RuvA subunit, C-terminal domain"/>
    <property type="match status" value="1"/>
</dbReference>
<dbReference type="GO" id="GO:0016787">
    <property type="term" value="F:hydrolase activity"/>
    <property type="evidence" value="ECO:0007669"/>
    <property type="project" value="UniProtKB-KW"/>
</dbReference>
<dbReference type="InterPro" id="IPR010994">
    <property type="entry name" value="RuvA_2-like"/>
</dbReference>
<evidence type="ECO:0000313" key="9">
    <source>
        <dbReference type="EMBL" id="NIR75514.1"/>
    </source>
</evidence>
<dbReference type="NCBIfam" id="TIGR00084">
    <property type="entry name" value="ruvA"/>
    <property type="match status" value="1"/>
</dbReference>
<dbReference type="SUPFAM" id="SSF47781">
    <property type="entry name" value="RuvA domain 2-like"/>
    <property type="match status" value="1"/>
</dbReference>
<evidence type="ECO:0000256" key="4">
    <source>
        <dbReference type="ARBA" id="ARBA00023172"/>
    </source>
</evidence>
<feature type="domain" description="Holliday junction DNA helicase RuvA C-terminal" evidence="8">
    <location>
        <begin position="153"/>
        <end position="197"/>
    </location>
</feature>
<comment type="domain">
    <text evidence="6">Has three domains with a flexible linker between the domains II and III and assumes an 'L' shape. Domain III is highly mobile and contacts RuvB.</text>
</comment>
<dbReference type="SUPFAM" id="SSF50249">
    <property type="entry name" value="Nucleic acid-binding proteins"/>
    <property type="match status" value="1"/>
</dbReference>
<evidence type="ECO:0000256" key="1">
    <source>
        <dbReference type="ARBA" id="ARBA00022490"/>
    </source>
</evidence>
<dbReference type="GO" id="GO:0048476">
    <property type="term" value="C:Holliday junction resolvase complex"/>
    <property type="evidence" value="ECO:0007669"/>
    <property type="project" value="UniProtKB-UniRule"/>
</dbReference>
<organism evidence="9 10">
    <name type="scientific">Candidatus Kutchimonas denitrificans</name>
    <dbReference type="NCBI Taxonomy" id="3056748"/>
    <lineage>
        <taxon>Bacteria</taxon>
        <taxon>Pseudomonadati</taxon>
        <taxon>Gemmatimonadota</taxon>
        <taxon>Gemmatimonadia</taxon>
        <taxon>Candidatus Palauibacterales</taxon>
        <taxon>Candidatus Palauibacteraceae</taxon>
        <taxon>Candidatus Kutchimonas</taxon>
    </lineage>
</organism>
<dbReference type="GO" id="GO:0009379">
    <property type="term" value="C:Holliday junction helicase complex"/>
    <property type="evidence" value="ECO:0007669"/>
    <property type="project" value="InterPro"/>
</dbReference>
<keyword evidence="4 6" id="KW-0233">DNA recombination</keyword>
<evidence type="ECO:0000256" key="2">
    <source>
        <dbReference type="ARBA" id="ARBA00022763"/>
    </source>
</evidence>
<dbReference type="GO" id="GO:0005737">
    <property type="term" value="C:cytoplasm"/>
    <property type="evidence" value="ECO:0007669"/>
    <property type="project" value="UniProtKB-SubCell"/>
</dbReference>
<evidence type="ECO:0000313" key="10">
    <source>
        <dbReference type="Proteomes" id="UP000702544"/>
    </source>
</evidence>
<dbReference type="Proteomes" id="UP000702544">
    <property type="component" value="Unassembled WGS sequence"/>
</dbReference>
<proteinExistence type="inferred from homology"/>
<dbReference type="InterPro" id="IPR013849">
    <property type="entry name" value="DNA_helicase_Holl-junc_RuvA_I"/>
</dbReference>
<comment type="caution">
    <text evidence="9">The sequence shown here is derived from an EMBL/GenBank/DDBJ whole genome shotgun (WGS) entry which is preliminary data.</text>
</comment>
<comment type="similarity">
    <text evidence="6">Belongs to the RuvA family.</text>
</comment>
<keyword evidence="3 6" id="KW-0238">DNA-binding</keyword>
<dbReference type="GO" id="GO:0006310">
    <property type="term" value="P:DNA recombination"/>
    <property type="evidence" value="ECO:0007669"/>
    <property type="project" value="UniProtKB-UniRule"/>
</dbReference>
<dbReference type="GO" id="GO:0005524">
    <property type="term" value="F:ATP binding"/>
    <property type="evidence" value="ECO:0007669"/>
    <property type="project" value="InterPro"/>
</dbReference>
<dbReference type="Pfam" id="PF14520">
    <property type="entry name" value="HHH_5"/>
    <property type="match status" value="1"/>
</dbReference>
<comment type="caution">
    <text evidence="6">Lacks conserved residue(s) required for the propagation of feature annotation.</text>
</comment>
<dbReference type="GO" id="GO:0000400">
    <property type="term" value="F:four-way junction DNA binding"/>
    <property type="evidence" value="ECO:0007669"/>
    <property type="project" value="UniProtKB-UniRule"/>
</dbReference>
<sequence>MISRVRGVLMHKDVDRAEIATPGGVTYELLIPSSSFESLPRVGREVELYAALIGREDGIELYGFGDELERQLFLRLQSASGVGPRLALTMLGAMSTPHLVEAIRGRDLARLCTVSGVGRKKAERIALELGDKLDDMVTAAAATEPESAAAEAAINALVALGYSRSEAEAAVRGVLKGADGAERDVESLVREALAGLS</sequence>
<evidence type="ECO:0000259" key="7">
    <source>
        <dbReference type="Pfam" id="PF01330"/>
    </source>
</evidence>
<keyword evidence="5 6" id="KW-0234">DNA repair</keyword>
<dbReference type="HAMAP" id="MF_00031">
    <property type="entry name" value="DNA_HJ_migration_RuvA"/>
    <property type="match status" value="1"/>
</dbReference>
<keyword evidence="9" id="KW-0378">Hydrolase</keyword>
<dbReference type="EMBL" id="JAACAK010000083">
    <property type="protein sequence ID" value="NIR75514.1"/>
    <property type="molecule type" value="Genomic_DNA"/>
</dbReference>
<comment type="subcellular location">
    <subcellularLocation>
        <location evidence="6">Cytoplasm</location>
    </subcellularLocation>
</comment>
<evidence type="ECO:0000259" key="8">
    <source>
        <dbReference type="Pfam" id="PF07499"/>
    </source>
</evidence>
<protein>
    <recommendedName>
        <fullName evidence="6">Holliday junction branch migration complex subunit RuvA</fullName>
    </recommendedName>
</protein>
<dbReference type="InterPro" id="IPR036267">
    <property type="entry name" value="RuvA_C_sf"/>
</dbReference>
<gene>
    <name evidence="6 9" type="primary">ruvA</name>
    <name evidence="9" type="ORF">GWO12_10475</name>
</gene>
<keyword evidence="2 6" id="KW-0227">DNA damage</keyword>
<name>A0AAE4Z915_9BACT</name>
<comment type="function">
    <text evidence="6">The RuvA-RuvB-RuvC complex processes Holliday junction (HJ) DNA during genetic recombination and DNA repair, while the RuvA-RuvB complex plays an important role in the rescue of blocked DNA replication forks via replication fork reversal (RFR). RuvA specifically binds to HJ cruciform DNA, conferring on it an open structure. The RuvB hexamer acts as an ATP-dependent pump, pulling dsDNA into and through the RuvAB complex. HJ branch migration allows RuvC to scan DNA until it finds its consensus sequence, where it cleaves and resolves the cruciform DNA.</text>
</comment>
<evidence type="ECO:0000256" key="6">
    <source>
        <dbReference type="HAMAP-Rule" id="MF_00031"/>
    </source>
</evidence>
<dbReference type="InterPro" id="IPR011114">
    <property type="entry name" value="RuvA_C"/>
</dbReference>
<accession>A0AAE4Z915</accession>
<dbReference type="InterPro" id="IPR000085">
    <property type="entry name" value="RuvA"/>
</dbReference>
<dbReference type="GO" id="GO:0009378">
    <property type="term" value="F:four-way junction helicase activity"/>
    <property type="evidence" value="ECO:0007669"/>
    <property type="project" value="InterPro"/>
</dbReference>
<dbReference type="Gene3D" id="1.10.150.20">
    <property type="entry name" value="5' to 3' exonuclease, C-terminal subdomain"/>
    <property type="match status" value="1"/>
</dbReference>
<reference evidence="9 10" key="1">
    <citation type="submission" date="2020-01" db="EMBL/GenBank/DDBJ databases">
        <title>Genomes assembled from Gulf of Kutch pelagic sediment metagenomes.</title>
        <authorList>
            <person name="Chandrashekar M."/>
            <person name="Mahajan M.S."/>
            <person name="Dave K.J."/>
            <person name="Vatsa P."/>
            <person name="Nathani N.M."/>
        </authorList>
    </citation>
    <scope>NUCLEOTIDE SEQUENCE [LARGE SCALE GENOMIC DNA]</scope>
    <source>
        <strain evidence="9">KS3-K002</strain>
    </source>
</reference>
<comment type="subunit">
    <text evidence="6">Homotetramer. Forms an RuvA(8)-RuvB(12)-Holliday junction (HJ) complex. HJ DNA is sandwiched between 2 RuvA tetramers; dsDNA enters through RuvA and exits via RuvB. An RuvB hexamer assembles on each DNA strand where it exits the tetramer. Each RuvB hexamer is contacted by two RuvA subunits (via domain III) on 2 adjacent RuvB subunits; this complex drives branch migration. In the full resolvosome a probable DNA-RuvA(4)-RuvB(12)-RuvC(2) complex forms which resolves the HJ.</text>
</comment>
<evidence type="ECO:0000256" key="3">
    <source>
        <dbReference type="ARBA" id="ARBA00023125"/>
    </source>
</evidence>
<dbReference type="Gene3D" id="1.10.8.10">
    <property type="entry name" value="DNA helicase RuvA subunit, C-terminal domain"/>
    <property type="match status" value="1"/>
</dbReference>
<keyword evidence="1 6" id="KW-0963">Cytoplasm</keyword>
<dbReference type="CDD" id="cd14332">
    <property type="entry name" value="UBA_RuvA_C"/>
    <property type="match status" value="1"/>
</dbReference>
<dbReference type="Pfam" id="PF07499">
    <property type="entry name" value="RuvA_C"/>
    <property type="match status" value="1"/>
</dbReference>